<keyword evidence="1" id="KW-0694">RNA-binding</keyword>
<keyword evidence="1 2" id="KW-0489">Methyltransferase</keyword>
<keyword evidence="3" id="KW-1185">Reference proteome</keyword>
<feature type="binding site" evidence="1">
    <location>
        <begin position="139"/>
        <end position="140"/>
    </location>
    <ligand>
        <name>S-adenosyl-L-methionine</name>
        <dbReference type="ChEBI" id="CHEBI:59789"/>
    </ligand>
</feature>
<evidence type="ECO:0000256" key="1">
    <source>
        <dbReference type="HAMAP-Rule" id="MF_00934"/>
    </source>
</evidence>
<feature type="active site" description="Proton acceptor" evidence="1">
    <location>
        <position position="160"/>
    </location>
</feature>
<dbReference type="EMBL" id="CP151767">
    <property type="protein sequence ID" value="WZU69478.1"/>
    <property type="molecule type" value="Genomic_DNA"/>
</dbReference>
<comment type="subunit">
    <text evidence="1">Monomer.</text>
</comment>
<keyword evidence="1 2" id="KW-0808">Transferase</keyword>
<dbReference type="SUPFAM" id="SSF53335">
    <property type="entry name" value="S-adenosyl-L-methionine-dependent methyltransferases"/>
    <property type="match status" value="1"/>
</dbReference>
<comment type="catalytic activity">
    <reaction evidence="1">
        <text>adenosine(2030) in 23S rRNA + S-adenosyl-L-methionine = N(6)-methyladenosine(2030) in 23S rRNA + S-adenosyl-L-homocysteine + H(+)</text>
        <dbReference type="Rhea" id="RHEA:43736"/>
        <dbReference type="Rhea" id="RHEA-COMP:10668"/>
        <dbReference type="Rhea" id="RHEA-COMP:10669"/>
        <dbReference type="ChEBI" id="CHEBI:15378"/>
        <dbReference type="ChEBI" id="CHEBI:57856"/>
        <dbReference type="ChEBI" id="CHEBI:59789"/>
        <dbReference type="ChEBI" id="CHEBI:74411"/>
        <dbReference type="ChEBI" id="CHEBI:74449"/>
        <dbReference type="EC" id="2.1.1.266"/>
    </reaction>
</comment>
<feature type="binding site" evidence="1">
    <location>
        <position position="97"/>
    </location>
    <ligand>
        <name>S-adenosyl-L-methionine</name>
        <dbReference type="ChEBI" id="CHEBI:59789"/>
    </ligand>
</feature>
<dbReference type="HAMAP" id="MF_00934">
    <property type="entry name" value="23SrRNA_methyltr_J"/>
    <property type="match status" value="1"/>
</dbReference>
<dbReference type="AlphaFoldDB" id="A0AAN0ME71"/>
<dbReference type="GO" id="GO:0070475">
    <property type="term" value="P:rRNA base methylation"/>
    <property type="evidence" value="ECO:0007669"/>
    <property type="project" value="UniProtKB-UniRule"/>
</dbReference>
<organism evidence="2 3">
    <name type="scientific">Yoonia rhodophyticola</name>
    <dbReference type="NCBI Taxonomy" id="3137370"/>
    <lineage>
        <taxon>Bacteria</taxon>
        <taxon>Pseudomonadati</taxon>
        <taxon>Pseudomonadota</taxon>
        <taxon>Alphaproteobacteria</taxon>
        <taxon>Rhodobacterales</taxon>
        <taxon>Paracoccaceae</taxon>
        <taxon>Yoonia</taxon>
    </lineage>
</organism>
<dbReference type="KEGG" id="yrh:AABB31_11925"/>
<feature type="binding site" evidence="1">
    <location>
        <position position="160"/>
    </location>
    <ligand>
        <name>S-adenosyl-L-methionine</name>
        <dbReference type="ChEBI" id="CHEBI:59789"/>
    </ligand>
</feature>
<dbReference type="PANTHER" id="PTHR37426">
    <property type="entry name" value="RIBOSOMAL RNA LARGE SUBUNIT METHYLTRANSFERASE J"/>
    <property type="match status" value="1"/>
</dbReference>
<dbReference type="Gene3D" id="3.40.50.150">
    <property type="entry name" value="Vaccinia Virus protein VP39"/>
    <property type="match status" value="1"/>
</dbReference>
<gene>
    <name evidence="1" type="primary">rlmJ</name>
    <name evidence="2" type="ORF">AABB31_11925</name>
</gene>
<reference evidence="2 3" key="2">
    <citation type="submission" date="2024-08" db="EMBL/GenBank/DDBJ databases">
        <title>Phylogenomic analyses of a clade within the roseobacter group suggest taxonomic reassignments of species of the genera Aestuariivita, Citreicella, Loktanella, Nautella, Pelagibaca, Ruegeria, Thalassobius, Thiobacimonas and Tropicibacter, and the proposal o.</title>
        <authorList>
            <person name="Jeon C.O."/>
        </authorList>
    </citation>
    <scope>NUCLEOTIDE SEQUENCE [LARGE SCALE GENOMIC DNA]</scope>
    <source>
        <strain evidence="2 3">SS1-5</strain>
    </source>
</reference>
<keyword evidence="1" id="KW-0698">rRNA processing</keyword>
<feature type="binding site" evidence="1">
    <location>
        <position position="115"/>
    </location>
    <ligand>
        <name>S-adenosyl-L-methionine</name>
        <dbReference type="ChEBI" id="CHEBI:59789"/>
    </ligand>
</feature>
<dbReference type="GO" id="GO:0003723">
    <property type="term" value="F:RNA binding"/>
    <property type="evidence" value="ECO:0007669"/>
    <property type="project" value="UniProtKB-UniRule"/>
</dbReference>
<dbReference type="InterPro" id="IPR029063">
    <property type="entry name" value="SAM-dependent_MTases_sf"/>
</dbReference>
<feature type="binding site" evidence="1">
    <location>
        <position position="19"/>
    </location>
    <ligand>
        <name>S-adenosyl-L-methionine</name>
        <dbReference type="ChEBI" id="CHEBI:59789"/>
    </ligand>
</feature>
<protein>
    <recommendedName>
        <fullName evidence="1">Ribosomal RNA large subunit methyltransferase J</fullName>
        <ecNumber evidence="1">2.1.1.266</ecNumber>
    </recommendedName>
    <alternativeName>
        <fullName evidence="1">23S rRNA (adenine(2030)-N6)-methyltransferase</fullName>
    </alternativeName>
    <alternativeName>
        <fullName evidence="1">23S rRNA m6A2030 methyltransferase</fullName>
    </alternativeName>
</protein>
<comment type="function">
    <text evidence="1">Specifically methylates the adenine in position 2030 of 23S rRNA.</text>
</comment>
<reference evidence="3" key="1">
    <citation type="submission" date="2024-04" db="EMBL/GenBank/DDBJ databases">
        <title>Phylogenomic analyses of a clade within the roseobacter group suggest taxonomic reassignments of species of the genera Aestuariivita, Citreicella, Loktanella, Nautella, Pelagibaca, Ruegeria, Thalassobius, Thiobacimonas and Tropicibacter, and the proposal o.</title>
        <authorList>
            <person name="Jeon C.O."/>
        </authorList>
    </citation>
    <scope>NUCLEOTIDE SEQUENCE [LARGE SCALE GENOMIC DNA]</scope>
    <source>
        <strain evidence="3">SS1-5</strain>
    </source>
</reference>
<dbReference type="RefSeq" id="WP_342078771.1">
    <property type="nucleotide sequence ID" value="NZ_CP151767.2"/>
</dbReference>
<name>A0AAN0ME71_9RHOB</name>
<dbReference type="GO" id="GO:0005829">
    <property type="term" value="C:cytosol"/>
    <property type="evidence" value="ECO:0007669"/>
    <property type="project" value="TreeGrafter"/>
</dbReference>
<dbReference type="GO" id="GO:0036307">
    <property type="term" value="F:23S rRNA (adenine(2030)-N(6))-methyltransferase activity"/>
    <property type="evidence" value="ECO:0007669"/>
    <property type="project" value="UniProtKB-UniRule"/>
</dbReference>
<dbReference type="Proteomes" id="UP001470809">
    <property type="component" value="Chromosome"/>
</dbReference>
<accession>A0AAN0ME71</accession>
<comment type="similarity">
    <text evidence="1">Belongs to the RlmJ family.</text>
</comment>
<feature type="binding site" evidence="1">
    <location>
        <position position="42"/>
    </location>
    <ligand>
        <name>S-adenosyl-L-methionine</name>
        <dbReference type="ChEBI" id="CHEBI:59789"/>
    </ligand>
</feature>
<evidence type="ECO:0000313" key="3">
    <source>
        <dbReference type="Proteomes" id="UP001470809"/>
    </source>
</evidence>
<proteinExistence type="inferred from homology"/>
<dbReference type="InterPro" id="IPR007473">
    <property type="entry name" value="RlmJ"/>
</dbReference>
<sequence>MLSYQHGFHAGNLADVHKHSLLAWALNYMVQKDKPLSYIETHAGRGLYDLQDTQAQKTGEAATGIDIAADWFSGDHPYRAVLTRVRDANGPSAYPGSPVVAAEILRPMDNIHLSELHPKEYAALQDNMRPYGGVIRQRDGWEMAMSTCPPDPRRGLMLIDPSFEVKADYETIPKTIAKLHRKWPVGVIMLWYPILTDGPHRQMTSALRALLADGFKHEVTFPPARPGHRMIGSGLFVLNPPYGLTEEAASVARLFQDRIKTPM</sequence>
<feature type="site" description="Interaction with substrate rRNA" evidence="1">
    <location>
        <position position="4"/>
    </location>
</feature>
<dbReference type="PANTHER" id="PTHR37426:SF1">
    <property type="entry name" value="RIBOSOMAL RNA LARGE SUBUNIT METHYLTRANSFERASE J"/>
    <property type="match status" value="1"/>
</dbReference>
<dbReference type="EC" id="2.1.1.266" evidence="1"/>
<evidence type="ECO:0000313" key="2">
    <source>
        <dbReference type="EMBL" id="WZU69478.1"/>
    </source>
</evidence>
<keyword evidence="1" id="KW-0949">S-adenosyl-L-methionine</keyword>
<dbReference type="Pfam" id="PF04378">
    <property type="entry name" value="RsmJ"/>
    <property type="match status" value="1"/>
</dbReference>